<reference evidence="1" key="1">
    <citation type="journal article" date="2021" name="PeerJ">
        <title>Extensive microbial diversity within the chicken gut microbiome revealed by metagenomics and culture.</title>
        <authorList>
            <person name="Gilroy R."/>
            <person name="Ravi A."/>
            <person name="Getino M."/>
            <person name="Pursley I."/>
            <person name="Horton D.L."/>
            <person name="Alikhan N.F."/>
            <person name="Baker D."/>
            <person name="Gharbi K."/>
            <person name="Hall N."/>
            <person name="Watson M."/>
            <person name="Adriaenssens E.M."/>
            <person name="Foster-Nyarko E."/>
            <person name="Jarju S."/>
            <person name="Secka A."/>
            <person name="Antonio M."/>
            <person name="Oren A."/>
            <person name="Chaudhuri R.R."/>
            <person name="La Ragione R."/>
            <person name="Hildebrand F."/>
            <person name="Pallen M.J."/>
        </authorList>
    </citation>
    <scope>NUCLEOTIDE SEQUENCE</scope>
    <source>
        <strain evidence="1">ChiGjej1B1-1692</strain>
    </source>
</reference>
<proteinExistence type="predicted"/>
<dbReference type="AlphaFoldDB" id="A0A9D2NT19"/>
<dbReference type="GO" id="GO:0032259">
    <property type="term" value="P:methylation"/>
    <property type="evidence" value="ECO:0007669"/>
    <property type="project" value="UniProtKB-KW"/>
</dbReference>
<dbReference type="Proteomes" id="UP000823894">
    <property type="component" value="Unassembled WGS sequence"/>
</dbReference>
<sequence length="191" mass="21599">MGIREKYQITEYCHHFLRDYIREGDICVDATAGNGGDTEFLCRLAGESGKVYAFDVQEQAVRSTEKRLERAGLRDRAELICAGHERMKEFVKERAAAVVFNLGYLPGGDHAVATKADTTLRAAEQALELLKPGGVVSLCIYSGGDTGYEERDTLLSWLRELDPRRWLVIVNCYYNRRNDPPLPVFIIRLEP</sequence>
<dbReference type="CDD" id="cd02440">
    <property type="entry name" value="AdoMet_MTases"/>
    <property type="match status" value="1"/>
</dbReference>
<keyword evidence="1" id="KW-0489">Methyltransferase</keyword>
<accession>A0A9D2NT19</accession>
<keyword evidence="1" id="KW-0808">Transferase</keyword>
<dbReference type="EMBL" id="DWWK01000042">
    <property type="protein sequence ID" value="HJC38091.1"/>
    <property type="molecule type" value="Genomic_DNA"/>
</dbReference>
<evidence type="ECO:0000313" key="1">
    <source>
        <dbReference type="EMBL" id="HJC38091.1"/>
    </source>
</evidence>
<dbReference type="Gene3D" id="3.40.50.150">
    <property type="entry name" value="Vaccinia Virus protein VP39"/>
    <property type="match status" value="1"/>
</dbReference>
<dbReference type="InterPro" id="IPR010719">
    <property type="entry name" value="MnmM_MeTrfase"/>
</dbReference>
<dbReference type="Pfam" id="PF06962">
    <property type="entry name" value="rRNA_methylase"/>
    <property type="match status" value="1"/>
</dbReference>
<protein>
    <submittedName>
        <fullName evidence="1">Class I SAM-dependent methyltransferase</fullName>
    </submittedName>
</protein>
<dbReference type="PANTHER" id="PTHR35276:SF1">
    <property type="entry name" value="TRNA (MNM(5)S(2)U34)-METHYLTRANSFERASE, CHLOROPLASTIC"/>
    <property type="match status" value="1"/>
</dbReference>
<name>A0A9D2NT19_9FIRM</name>
<gene>
    <name evidence="1" type="ORF">H9757_03345</name>
</gene>
<dbReference type="SUPFAM" id="SSF53335">
    <property type="entry name" value="S-adenosyl-L-methionine-dependent methyltransferases"/>
    <property type="match status" value="1"/>
</dbReference>
<comment type="caution">
    <text evidence="1">The sequence shown here is derived from an EMBL/GenBank/DDBJ whole genome shotgun (WGS) entry which is preliminary data.</text>
</comment>
<evidence type="ECO:0000313" key="2">
    <source>
        <dbReference type="Proteomes" id="UP000823894"/>
    </source>
</evidence>
<dbReference type="InterPro" id="IPR029063">
    <property type="entry name" value="SAM-dependent_MTases_sf"/>
</dbReference>
<organism evidence="1 2">
    <name type="scientific">Candidatus Mediterraneibacter faecigallinarum</name>
    <dbReference type="NCBI Taxonomy" id="2838669"/>
    <lineage>
        <taxon>Bacteria</taxon>
        <taxon>Bacillati</taxon>
        <taxon>Bacillota</taxon>
        <taxon>Clostridia</taxon>
        <taxon>Lachnospirales</taxon>
        <taxon>Lachnospiraceae</taxon>
        <taxon>Mediterraneibacter</taxon>
    </lineage>
</organism>
<reference evidence="1" key="2">
    <citation type="submission" date="2021-04" db="EMBL/GenBank/DDBJ databases">
        <authorList>
            <person name="Gilroy R."/>
        </authorList>
    </citation>
    <scope>NUCLEOTIDE SEQUENCE</scope>
    <source>
        <strain evidence="1">ChiGjej1B1-1692</strain>
    </source>
</reference>
<dbReference type="PANTHER" id="PTHR35276">
    <property type="entry name" value="S-ADENOSYL-L-METHIONINE-DEPENDENT METHYLTRANSFERASES SUPERFAMILY PROTEIN"/>
    <property type="match status" value="1"/>
</dbReference>
<dbReference type="GO" id="GO:0008168">
    <property type="term" value="F:methyltransferase activity"/>
    <property type="evidence" value="ECO:0007669"/>
    <property type="project" value="UniProtKB-KW"/>
</dbReference>